<dbReference type="InterPro" id="IPR012671">
    <property type="entry name" value="T3SS_PscE/YscE"/>
</dbReference>
<gene>
    <name evidence="1" type="ORF">ERS137939_02128</name>
</gene>
<dbReference type="KEGG" id="yef:FORC2_3791"/>
<protein>
    <submittedName>
        <fullName evidence="1">Type III secretion apparatus</fullName>
    </submittedName>
</protein>
<evidence type="ECO:0000313" key="1">
    <source>
        <dbReference type="EMBL" id="CNF69618.1"/>
    </source>
</evidence>
<dbReference type="Pfam" id="PF08988">
    <property type="entry name" value="T3SS_needle_E"/>
    <property type="match status" value="1"/>
</dbReference>
<evidence type="ECO:0000313" key="2">
    <source>
        <dbReference type="Proteomes" id="UP000041356"/>
    </source>
</evidence>
<comment type="caution">
    <text evidence="1">The sequence shown here is derived from an EMBL/GenBank/DDBJ whole genome shotgun (WGS) entry which is preliminary data.</text>
</comment>
<accession>A0A9P1PVE4</accession>
<dbReference type="Proteomes" id="UP000041356">
    <property type="component" value="Unassembled WGS sequence"/>
</dbReference>
<dbReference type="EMBL" id="CPZF01000005">
    <property type="protein sequence ID" value="CNF69618.1"/>
    <property type="molecule type" value="Genomic_DNA"/>
</dbReference>
<name>A0A9P1PVE4_YEREN</name>
<dbReference type="AlphaFoldDB" id="A0A9P1PVE4"/>
<sequence>MQHITELEDDIKSESLSIQHRKVLLIKEKLLLIHQLSLQQTPENYKSLNDMMLALDSAEKIIETLIVRYKK</sequence>
<proteinExistence type="predicted"/>
<reference evidence="1 2" key="1">
    <citation type="submission" date="2015-03" db="EMBL/GenBank/DDBJ databases">
        <authorList>
            <consortium name="Pathogen Informatics"/>
            <person name="Murphy D."/>
        </authorList>
    </citation>
    <scope>NUCLEOTIDE SEQUENCE [LARGE SCALE GENOMIC DNA]</scope>
    <source>
        <strain evidence="1 2">IP27818</strain>
    </source>
</reference>
<dbReference type="RefSeq" id="WP_046695545.1">
    <property type="nucleotide sequence ID" value="NZ_CAKODN010000003.1"/>
</dbReference>
<dbReference type="NCBIfam" id="TIGR02501">
    <property type="entry name" value="type_III_yscE"/>
    <property type="match status" value="1"/>
</dbReference>
<organism evidence="1 2">
    <name type="scientific">Yersinia enterocolitica</name>
    <dbReference type="NCBI Taxonomy" id="630"/>
    <lineage>
        <taxon>Bacteria</taxon>
        <taxon>Pseudomonadati</taxon>
        <taxon>Pseudomonadota</taxon>
        <taxon>Gammaproteobacteria</taxon>
        <taxon>Enterobacterales</taxon>
        <taxon>Yersiniaceae</taxon>
        <taxon>Yersinia</taxon>
    </lineage>
</organism>